<evidence type="ECO:0000256" key="4">
    <source>
        <dbReference type="SAM" id="MobiDB-lite"/>
    </source>
</evidence>
<keyword evidence="6" id="KW-1185">Reference proteome</keyword>
<evidence type="ECO:0000256" key="2">
    <source>
        <dbReference type="ARBA" id="ARBA00022803"/>
    </source>
</evidence>
<dbReference type="SMART" id="SM00028">
    <property type="entry name" value="TPR"/>
    <property type="match status" value="4"/>
</dbReference>
<dbReference type="PANTHER" id="PTHR44858">
    <property type="entry name" value="TETRATRICOPEPTIDE REPEAT PROTEIN 6"/>
    <property type="match status" value="1"/>
</dbReference>
<dbReference type="Gene3D" id="1.25.40.10">
    <property type="entry name" value="Tetratricopeptide repeat domain"/>
    <property type="match status" value="1"/>
</dbReference>
<dbReference type="PROSITE" id="PS50005">
    <property type="entry name" value="TPR"/>
    <property type="match status" value="1"/>
</dbReference>
<gene>
    <name evidence="5" type="ORF">DNU06_11410</name>
</gene>
<dbReference type="InterPro" id="IPR050498">
    <property type="entry name" value="Ycf3"/>
</dbReference>
<dbReference type="SUPFAM" id="SSF48452">
    <property type="entry name" value="TPR-like"/>
    <property type="match status" value="1"/>
</dbReference>
<dbReference type="PANTHER" id="PTHR44858:SF1">
    <property type="entry name" value="UDP-N-ACETYLGLUCOSAMINE--PEPTIDE N-ACETYLGLUCOSAMINYLTRANSFERASE SPINDLY-RELATED"/>
    <property type="match status" value="1"/>
</dbReference>
<dbReference type="Proteomes" id="UP000249248">
    <property type="component" value="Unassembled WGS sequence"/>
</dbReference>
<keyword evidence="1" id="KW-0677">Repeat</keyword>
<evidence type="ECO:0000313" key="6">
    <source>
        <dbReference type="Proteomes" id="UP000249248"/>
    </source>
</evidence>
<dbReference type="Pfam" id="PF13181">
    <property type="entry name" value="TPR_8"/>
    <property type="match status" value="1"/>
</dbReference>
<keyword evidence="2 3" id="KW-0802">TPR repeat</keyword>
<protein>
    <submittedName>
        <fullName evidence="5">Uncharacterized protein</fullName>
    </submittedName>
</protein>
<dbReference type="OrthoDB" id="5508659at2"/>
<reference evidence="5 6" key="1">
    <citation type="submission" date="2018-06" db="EMBL/GenBank/DDBJ databases">
        <title>The draft genome sequence of Crocinitomix sp. SM1701.</title>
        <authorList>
            <person name="Zhang X."/>
        </authorList>
    </citation>
    <scope>NUCLEOTIDE SEQUENCE [LARGE SCALE GENOMIC DNA]</scope>
    <source>
        <strain evidence="5 6">SM1701</strain>
    </source>
</reference>
<evidence type="ECO:0000256" key="3">
    <source>
        <dbReference type="PROSITE-ProRule" id="PRU00339"/>
    </source>
</evidence>
<evidence type="ECO:0000313" key="5">
    <source>
        <dbReference type="EMBL" id="PZE16857.1"/>
    </source>
</evidence>
<evidence type="ECO:0000256" key="1">
    <source>
        <dbReference type="ARBA" id="ARBA00022737"/>
    </source>
</evidence>
<organism evidence="5 6">
    <name type="scientific">Putridiphycobacter roseus</name>
    <dbReference type="NCBI Taxonomy" id="2219161"/>
    <lineage>
        <taxon>Bacteria</taxon>
        <taxon>Pseudomonadati</taxon>
        <taxon>Bacteroidota</taxon>
        <taxon>Flavobacteriia</taxon>
        <taxon>Flavobacteriales</taxon>
        <taxon>Crocinitomicaceae</taxon>
        <taxon>Putridiphycobacter</taxon>
    </lineage>
</organism>
<dbReference type="InterPro" id="IPR019734">
    <property type="entry name" value="TPR_rpt"/>
</dbReference>
<dbReference type="EMBL" id="QKSB01000006">
    <property type="protein sequence ID" value="PZE16857.1"/>
    <property type="molecule type" value="Genomic_DNA"/>
</dbReference>
<dbReference type="RefSeq" id="WP_111063466.1">
    <property type="nucleotide sequence ID" value="NZ_JBHUCU010000007.1"/>
</dbReference>
<comment type="caution">
    <text evidence="5">The sequence shown here is derived from an EMBL/GenBank/DDBJ whole genome shotgun (WGS) entry which is preliminary data.</text>
</comment>
<feature type="region of interest" description="Disordered" evidence="4">
    <location>
        <begin position="134"/>
        <end position="165"/>
    </location>
</feature>
<feature type="compositionally biased region" description="Basic and acidic residues" evidence="4">
    <location>
        <begin position="141"/>
        <end position="151"/>
    </location>
</feature>
<feature type="repeat" description="TPR" evidence="3">
    <location>
        <begin position="37"/>
        <end position="70"/>
    </location>
</feature>
<dbReference type="AlphaFoldDB" id="A0A2W1MYD1"/>
<sequence>MTYEILLKKAKDKVSEKDLDAALEMLNHALSIDEKGKEALYERGVLYTNLKKLDLALFDFNILISLEEDNPFYFACRAFIKTGLKDISGAIQDYEITLKLDPEDAITLNNLGLLQEQGGYKSAAEKSFEKSNEYLGYNPNRYDKDDEEKLQKNPPTGEVDASENRSGKKIIKSVFSDKNGFKEFVQFIKNGFKLKSDDED</sequence>
<accession>A0A2W1MYD1</accession>
<proteinExistence type="predicted"/>
<dbReference type="InterPro" id="IPR011990">
    <property type="entry name" value="TPR-like_helical_dom_sf"/>
</dbReference>
<name>A0A2W1MYD1_9FLAO</name>